<organism evidence="9 10">
    <name type="scientific">Ceratocystis fimbriata f. sp. platani</name>
    <dbReference type="NCBI Taxonomy" id="88771"/>
    <lineage>
        <taxon>Eukaryota</taxon>
        <taxon>Fungi</taxon>
        <taxon>Dikarya</taxon>
        <taxon>Ascomycota</taxon>
        <taxon>Pezizomycotina</taxon>
        <taxon>Sordariomycetes</taxon>
        <taxon>Hypocreomycetidae</taxon>
        <taxon>Microascales</taxon>
        <taxon>Ceratocystidaceae</taxon>
        <taxon>Ceratocystis</taxon>
    </lineage>
</organism>
<dbReference type="GO" id="GO:0003677">
    <property type="term" value="F:DNA binding"/>
    <property type="evidence" value="ECO:0007669"/>
    <property type="project" value="EnsemblFungi"/>
</dbReference>
<dbReference type="InterPro" id="IPR036643">
    <property type="entry name" value="RNApol_insert_sf"/>
</dbReference>
<evidence type="ECO:0000256" key="7">
    <source>
        <dbReference type="ARBA" id="ARBA00072506"/>
    </source>
</evidence>
<dbReference type="GO" id="GO:0006366">
    <property type="term" value="P:transcription by RNA polymerase II"/>
    <property type="evidence" value="ECO:0007669"/>
    <property type="project" value="TreeGrafter"/>
</dbReference>
<evidence type="ECO:0000313" key="9">
    <source>
        <dbReference type="EMBL" id="KKF96523.1"/>
    </source>
</evidence>
<dbReference type="PANTHER" id="PTHR11800:SF2">
    <property type="entry name" value="DNA-DIRECTED RNA POLYMERASE II SUBUNIT RPB3"/>
    <property type="match status" value="1"/>
</dbReference>
<dbReference type="GO" id="GO:0005665">
    <property type="term" value="C:RNA polymerase II, core complex"/>
    <property type="evidence" value="ECO:0007669"/>
    <property type="project" value="EnsemblFungi"/>
</dbReference>
<dbReference type="GO" id="GO:0046983">
    <property type="term" value="F:protein dimerization activity"/>
    <property type="evidence" value="ECO:0007669"/>
    <property type="project" value="InterPro"/>
</dbReference>
<evidence type="ECO:0000256" key="2">
    <source>
        <dbReference type="ARBA" id="ARBA00011730"/>
    </source>
</evidence>
<dbReference type="InterPro" id="IPR011262">
    <property type="entry name" value="DNA-dir_RNA_pol_insert"/>
</dbReference>
<dbReference type="SMART" id="SM00662">
    <property type="entry name" value="RPOLD"/>
    <property type="match status" value="1"/>
</dbReference>
<evidence type="ECO:0000256" key="3">
    <source>
        <dbReference type="ARBA" id="ARBA00022478"/>
    </source>
</evidence>
<dbReference type="OrthoDB" id="270173at2759"/>
<dbReference type="EMBL" id="LBBL01000040">
    <property type="protein sequence ID" value="KKF96523.1"/>
    <property type="molecule type" value="Genomic_DNA"/>
</dbReference>
<dbReference type="InterPro" id="IPR001514">
    <property type="entry name" value="DNA-dir_RNA_pol_30-40kDasu_CS"/>
</dbReference>
<comment type="subcellular location">
    <subcellularLocation>
        <location evidence="1">Nucleus</location>
    </subcellularLocation>
</comment>
<evidence type="ECO:0000313" key="10">
    <source>
        <dbReference type="Proteomes" id="UP000034841"/>
    </source>
</evidence>
<dbReference type="AlphaFoldDB" id="A0A0F8BVH0"/>
<sequence length="343" mass="38033">MDYDLMIDGEAAGPTVKISSADNIHVNFTMSQCDISFANSIRRVIHAEIPTLAIDIVEIEANSSVLADEFIAHRLGMVPLICKDVEDLNYSRDCDCDQYCEQCSVKLTLHVKCTSDDILKIYSRDLVIDSARRSAVLGNPVIRDPDGHGVLLCKLRQGQELKLNCIAKKGIAKEHAKWMPVSAVGFEYDPHNKLHHLDLWYEQDAEQEWPKTKYADWEEPPNPDEPFDYDAVPNKFYVELEGTGTLEPNEIVQGGIKVLQNKLAELLHALSDKNQDHTMVGGYETGPRSPDLNMDNGNPWQDQGYTTPYGGGAGSNQSVWGASATTPYTSATPYGQSGNSGWN</sequence>
<comment type="caution">
    <text evidence="9">The sequence shown here is derived from an EMBL/GenBank/DDBJ whole genome shotgun (WGS) entry which is preliminary data.</text>
</comment>
<name>A0A0F8BVH0_CERFI</name>
<dbReference type="Gene3D" id="2.170.120.12">
    <property type="entry name" value="DNA-directed RNA polymerase, insert domain"/>
    <property type="match status" value="1"/>
</dbReference>
<evidence type="ECO:0000256" key="4">
    <source>
        <dbReference type="ARBA" id="ARBA00023163"/>
    </source>
</evidence>
<evidence type="ECO:0000256" key="5">
    <source>
        <dbReference type="ARBA" id="ARBA00023242"/>
    </source>
</evidence>
<keyword evidence="4" id="KW-0804">Transcription</keyword>
<gene>
    <name evidence="9" type="primary">RPB3</name>
    <name evidence="9" type="ORF">CFO_g1147</name>
</gene>
<reference evidence="9 10" key="1">
    <citation type="submission" date="2015-04" db="EMBL/GenBank/DDBJ databases">
        <title>Genome sequence of Ceratocystis platani, a major pathogen of plane trees.</title>
        <authorList>
            <person name="Belbahri L."/>
        </authorList>
    </citation>
    <scope>NUCLEOTIDE SEQUENCE [LARGE SCALE GENOMIC DNA]</scope>
    <source>
        <strain evidence="9 10">CFO</strain>
    </source>
</reference>
<protein>
    <recommendedName>
        <fullName evidence="7">DNA-directed RNA polymerase II subunit RPB3</fullName>
    </recommendedName>
</protein>
<evidence type="ECO:0000256" key="1">
    <source>
        <dbReference type="ARBA" id="ARBA00004123"/>
    </source>
</evidence>
<dbReference type="GO" id="GO:0000785">
    <property type="term" value="C:chromatin"/>
    <property type="evidence" value="ECO:0007669"/>
    <property type="project" value="EnsemblFungi"/>
</dbReference>
<accession>A0A0F8BVH0</accession>
<dbReference type="InterPro" id="IPR022842">
    <property type="entry name" value="RNAP_Rpo3/Rpb3/RPAC1"/>
</dbReference>
<evidence type="ECO:0000259" key="8">
    <source>
        <dbReference type="SMART" id="SM00662"/>
    </source>
</evidence>
<dbReference type="InterPro" id="IPR036603">
    <property type="entry name" value="RBP11-like"/>
</dbReference>
<dbReference type="PROSITE" id="PS00446">
    <property type="entry name" value="RNA_POL_D_30KD"/>
    <property type="match status" value="1"/>
</dbReference>
<dbReference type="Pfam" id="PF01000">
    <property type="entry name" value="RNA_pol_A_bac"/>
    <property type="match status" value="1"/>
</dbReference>
<dbReference type="InterPro" id="IPR011263">
    <property type="entry name" value="DNA-dir_RNA_pol_RpoA/D/Rpb3"/>
</dbReference>
<dbReference type="Gene3D" id="3.30.1360.10">
    <property type="entry name" value="RNA polymerase, RBP11-like subunit"/>
    <property type="match status" value="1"/>
</dbReference>
<dbReference type="PANTHER" id="PTHR11800">
    <property type="entry name" value="DNA-DIRECTED RNA POLYMERASE"/>
    <property type="match status" value="1"/>
</dbReference>
<keyword evidence="10" id="KW-1185">Reference proteome</keyword>
<dbReference type="CDD" id="cd07031">
    <property type="entry name" value="RNAP_II_RPB3"/>
    <property type="match status" value="1"/>
</dbReference>
<comment type="similarity">
    <text evidence="6">Belongs to the archaeal Rpo3/eukaryotic RPB3 RNA polymerase subunit family.</text>
</comment>
<proteinExistence type="inferred from homology"/>
<dbReference type="InterPro" id="IPR050518">
    <property type="entry name" value="Rpo3/RPB3_RNA_Pol_subunit"/>
</dbReference>
<comment type="subunit">
    <text evidence="2">Component of the RNA polymerase II (Pol II) complex consisting of 12 subunits.</text>
</comment>
<dbReference type="Pfam" id="PF01193">
    <property type="entry name" value="RNA_pol_L"/>
    <property type="match status" value="1"/>
</dbReference>
<dbReference type="Proteomes" id="UP000034841">
    <property type="component" value="Unassembled WGS sequence"/>
</dbReference>
<keyword evidence="5" id="KW-0539">Nucleus</keyword>
<evidence type="ECO:0000256" key="6">
    <source>
        <dbReference type="ARBA" id="ARBA00025804"/>
    </source>
</evidence>
<dbReference type="HAMAP" id="MF_00320">
    <property type="entry name" value="RNApol_arch_Rpo3"/>
    <property type="match status" value="1"/>
</dbReference>
<dbReference type="SUPFAM" id="SSF56553">
    <property type="entry name" value="Insert subdomain of RNA polymerase alpha subunit"/>
    <property type="match status" value="1"/>
</dbReference>
<dbReference type="NCBIfam" id="NF001988">
    <property type="entry name" value="PRK00783.1"/>
    <property type="match status" value="1"/>
</dbReference>
<keyword evidence="3 9" id="KW-0240">DNA-directed RNA polymerase</keyword>
<dbReference type="GO" id="GO:0003899">
    <property type="term" value="F:DNA-directed RNA polymerase activity"/>
    <property type="evidence" value="ECO:0007669"/>
    <property type="project" value="InterPro"/>
</dbReference>
<dbReference type="FunFam" id="2.170.120.12:FF:000002">
    <property type="entry name" value="DNA-directed RNA polymerase II subunit RPB3"/>
    <property type="match status" value="1"/>
</dbReference>
<dbReference type="SUPFAM" id="SSF55257">
    <property type="entry name" value="RBP11-like subunits of RNA polymerase"/>
    <property type="match status" value="1"/>
</dbReference>
<feature type="domain" description="DNA-directed RNA polymerase RpoA/D/Rpb3-type" evidence="8">
    <location>
        <begin position="25"/>
        <end position="269"/>
    </location>
</feature>